<dbReference type="AlphaFoldDB" id="A0A1D6F7Y3"/>
<sequence>MAAAGDGGESHYREALREAFGDSSSSDSDTPAGVSPGAGRGHWRWEAVAGVRGLWLCAAFLSADEQARLLNAIQRGESSVAGTSCSILVPLLARRKRGFLLASCFVRFGSNHKF</sequence>
<proteinExistence type="predicted"/>
<name>A0A1D6F7Y3_MAIZE</name>
<protein>
    <submittedName>
        <fullName evidence="1">2-oxoglutarate (2OG) and Fe(II)-dependent oxygenase superfamily protein</fullName>
    </submittedName>
</protein>
<accession>A0A1D6F7Y3</accession>
<gene>
    <name evidence="1" type="ORF">ZEAMMB73_Zm00001d007682</name>
</gene>
<reference evidence="1" key="1">
    <citation type="submission" date="2015-12" db="EMBL/GenBank/DDBJ databases">
        <title>Update maize B73 reference genome by single molecule sequencing technologies.</title>
        <authorList>
            <consortium name="Maize Genome Sequencing Project"/>
            <person name="Ware D."/>
        </authorList>
    </citation>
    <scope>NUCLEOTIDE SEQUENCE [LARGE SCALE GENOMIC DNA]</scope>
    <source>
        <tissue evidence="1">Seedling</tissue>
    </source>
</reference>
<organism evidence="1">
    <name type="scientific">Zea mays</name>
    <name type="common">Maize</name>
    <dbReference type="NCBI Taxonomy" id="4577"/>
    <lineage>
        <taxon>Eukaryota</taxon>
        <taxon>Viridiplantae</taxon>
        <taxon>Streptophyta</taxon>
        <taxon>Embryophyta</taxon>
        <taxon>Tracheophyta</taxon>
        <taxon>Spermatophyta</taxon>
        <taxon>Magnoliopsida</taxon>
        <taxon>Liliopsida</taxon>
        <taxon>Poales</taxon>
        <taxon>Poaceae</taxon>
        <taxon>PACMAD clade</taxon>
        <taxon>Panicoideae</taxon>
        <taxon>Andropogonodae</taxon>
        <taxon>Andropogoneae</taxon>
        <taxon>Tripsacinae</taxon>
        <taxon>Zea</taxon>
    </lineage>
</organism>
<evidence type="ECO:0000313" key="1">
    <source>
        <dbReference type="EMBL" id="ONM27330.1"/>
    </source>
</evidence>
<dbReference type="ExpressionAtlas" id="A0A1D6F7Y3">
    <property type="expression patterns" value="baseline and differential"/>
</dbReference>
<dbReference type="EMBL" id="CM007648">
    <property type="protein sequence ID" value="ONM27330.1"/>
    <property type="molecule type" value="Genomic_DNA"/>
</dbReference>